<dbReference type="GO" id="GO:0004674">
    <property type="term" value="F:protein serine/threonine kinase activity"/>
    <property type="evidence" value="ECO:0007669"/>
    <property type="project" value="TreeGrafter"/>
</dbReference>
<reference evidence="5" key="1">
    <citation type="submission" date="2022-06" db="EMBL/GenBank/DDBJ databases">
        <title>Genome Sequence of Candolleomyces eurysporus.</title>
        <authorList>
            <person name="Buettner E."/>
        </authorList>
    </citation>
    <scope>NUCLEOTIDE SEQUENCE</scope>
    <source>
        <strain evidence="5">VTCC 930004</strain>
    </source>
</reference>
<dbReference type="SMART" id="SM00220">
    <property type="entry name" value="S_TKc"/>
    <property type="match status" value="1"/>
</dbReference>
<dbReference type="PROSITE" id="PS00108">
    <property type="entry name" value="PROTEIN_KINASE_ST"/>
    <property type="match status" value="1"/>
</dbReference>
<dbReference type="Proteomes" id="UP001140091">
    <property type="component" value="Unassembled WGS sequence"/>
</dbReference>
<dbReference type="SUPFAM" id="SSF56112">
    <property type="entry name" value="Protein kinase-like (PK-like)"/>
    <property type="match status" value="1"/>
</dbReference>
<dbReference type="PROSITE" id="PS50011">
    <property type="entry name" value="PROTEIN_KINASE_DOM"/>
    <property type="match status" value="1"/>
</dbReference>
<feature type="non-terminal residue" evidence="5">
    <location>
        <position position="349"/>
    </location>
</feature>
<dbReference type="PANTHER" id="PTHR44329:SF214">
    <property type="entry name" value="PROTEIN KINASE DOMAIN-CONTAINING PROTEIN"/>
    <property type="match status" value="1"/>
</dbReference>
<dbReference type="InterPro" id="IPR006913">
    <property type="entry name" value="CENP-V/GFA"/>
</dbReference>
<dbReference type="InterPro" id="IPR001245">
    <property type="entry name" value="Ser-Thr/Tyr_kinase_cat_dom"/>
</dbReference>
<dbReference type="GO" id="GO:0016846">
    <property type="term" value="F:carbon-sulfur lyase activity"/>
    <property type="evidence" value="ECO:0007669"/>
    <property type="project" value="InterPro"/>
</dbReference>
<evidence type="ECO:0000256" key="2">
    <source>
        <dbReference type="ARBA" id="ARBA00022723"/>
    </source>
</evidence>
<keyword evidence="2" id="KW-0479">Metal-binding</keyword>
<keyword evidence="6" id="KW-1185">Reference proteome</keyword>
<dbReference type="SUPFAM" id="SSF51316">
    <property type="entry name" value="Mss4-like"/>
    <property type="match status" value="1"/>
</dbReference>
<proteinExistence type="inferred from homology"/>
<evidence type="ECO:0000259" key="4">
    <source>
        <dbReference type="PROSITE" id="PS50011"/>
    </source>
</evidence>
<protein>
    <recommendedName>
        <fullName evidence="4">Protein kinase domain-containing protein</fullName>
    </recommendedName>
</protein>
<comment type="caution">
    <text evidence="5">The sequence shown here is derived from an EMBL/GenBank/DDBJ whole genome shotgun (WGS) entry which is preliminary data.</text>
</comment>
<dbReference type="GO" id="GO:0046872">
    <property type="term" value="F:metal ion binding"/>
    <property type="evidence" value="ECO:0007669"/>
    <property type="project" value="UniProtKB-KW"/>
</dbReference>
<accession>A0A9W8ME52</accession>
<dbReference type="InterPro" id="IPR051681">
    <property type="entry name" value="Ser/Thr_Kinases-Pseudokinases"/>
</dbReference>
<evidence type="ECO:0000313" key="5">
    <source>
        <dbReference type="EMBL" id="KAJ2928640.1"/>
    </source>
</evidence>
<dbReference type="Gene3D" id="1.10.510.10">
    <property type="entry name" value="Transferase(Phosphotransferase) domain 1"/>
    <property type="match status" value="1"/>
</dbReference>
<dbReference type="Pfam" id="PF04828">
    <property type="entry name" value="GFA"/>
    <property type="match status" value="1"/>
</dbReference>
<evidence type="ECO:0000313" key="6">
    <source>
        <dbReference type="Proteomes" id="UP001140091"/>
    </source>
</evidence>
<keyword evidence="3" id="KW-0862">Zinc</keyword>
<dbReference type="InterPro" id="IPR008271">
    <property type="entry name" value="Ser/Thr_kinase_AS"/>
</dbReference>
<evidence type="ECO:0000256" key="3">
    <source>
        <dbReference type="ARBA" id="ARBA00022833"/>
    </source>
</evidence>
<dbReference type="InterPro" id="IPR011057">
    <property type="entry name" value="Mss4-like_sf"/>
</dbReference>
<organism evidence="5 6">
    <name type="scientific">Candolleomyces eurysporus</name>
    <dbReference type="NCBI Taxonomy" id="2828524"/>
    <lineage>
        <taxon>Eukaryota</taxon>
        <taxon>Fungi</taxon>
        <taxon>Dikarya</taxon>
        <taxon>Basidiomycota</taxon>
        <taxon>Agaricomycotina</taxon>
        <taxon>Agaricomycetes</taxon>
        <taxon>Agaricomycetidae</taxon>
        <taxon>Agaricales</taxon>
        <taxon>Agaricineae</taxon>
        <taxon>Psathyrellaceae</taxon>
        <taxon>Candolleomyces</taxon>
    </lineage>
</organism>
<dbReference type="EMBL" id="JANBPK010000921">
    <property type="protein sequence ID" value="KAJ2928640.1"/>
    <property type="molecule type" value="Genomic_DNA"/>
</dbReference>
<dbReference type="Pfam" id="PF07714">
    <property type="entry name" value="PK_Tyr_Ser-Thr"/>
    <property type="match status" value="1"/>
</dbReference>
<dbReference type="PANTHER" id="PTHR44329">
    <property type="entry name" value="SERINE/THREONINE-PROTEIN KINASE TNNI3K-RELATED"/>
    <property type="match status" value="1"/>
</dbReference>
<dbReference type="AlphaFoldDB" id="A0A9W8ME52"/>
<comment type="similarity">
    <text evidence="1">Belongs to the Gfa family.</text>
</comment>
<name>A0A9W8ME52_9AGAR</name>
<dbReference type="CDD" id="cd00180">
    <property type="entry name" value="PKc"/>
    <property type="match status" value="1"/>
</dbReference>
<evidence type="ECO:0000256" key="1">
    <source>
        <dbReference type="ARBA" id="ARBA00005495"/>
    </source>
</evidence>
<sequence length="349" mass="38609">MPGLFSQLFSPVGLVDLSGRIEITDSLAFAYGGLADIWRGHYKNQPQNVIAVKILRTYVQEPEYVQERNKKLIREAKVWSRFSHKHVVPFFGISFDVGRGQSGAPALICPYYSNGNLTEYLRANPKANVIKLLSEAASAVWYLHSLKPNAIVHGDIKASNILVDDGGHACLADFGLSRIVEMRGFTTKSLAGSLRWTAYELVAPPDSESEDEEAPPFTKASDVWAFGMTILQVLTGEKWTGSAFGITTKIPKKAFKITKGETKKHVSDNGGKELHREFCGTCGSGILEYGENAGDATYITYGSFENPTEVPPRGEFFCKYREAWMPEIPGSSSTVVCRCWTADQAYEWP</sequence>
<feature type="domain" description="Protein kinase" evidence="4">
    <location>
        <begin position="23"/>
        <end position="349"/>
    </location>
</feature>
<dbReference type="InterPro" id="IPR000719">
    <property type="entry name" value="Prot_kinase_dom"/>
</dbReference>
<dbReference type="InterPro" id="IPR011009">
    <property type="entry name" value="Kinase-like_dom_sf"/>
</dbReference>
<gene>
    <name evidence="5" type="ORF">H1R20_g8469</name>
</gene>
<dbReference type="GO" id="GO:0005524">
    <property type="term" value="F:ATP binding"/>
    <property type="evidence" value="ECO:0007669"/>
    <property type="project" value="InterPro"/>
</dbReference>
<dbReference type="OrthoDB" id="9985472at2759"/>